<evidence type="ECO:0000313" key="5">
    <source>
        <dbReference type="Proteomes" id="UP000199031"/>
    </source>
</evidence>
<dbReference type="RefSeq" id="WP_090662694.1">
    <property type="nucleotide sequence ID" value="NZ_FOXQ01000016.1"/>
</dbReference>
<dbReference type="SUPFAM" id="SSF52540">
    <property type="entry name" value="P-loop containing nucleoside triphosphate hydrolases"/>
    <property type="match status" value="1"/>
</dbReference>
<keyword evidence="1 4" id="KW-0808">Transferase</keyword>
<dbReference type="PANTHER" id="PTHR10605">
    <property type="entry name" value="HEPARAN SULFATE SULFOTRANSFERASE"/>
    <property type="match status" value="1"/>
</dbReference>
<dbReference type="Gene3D" id="3.40.50.300">
    <property type="entry name" value="P-loop containing nucleotide triphosphate hydrolases"/>
    <property type="match status" value="1"/>
</dbReference>
<dbReference type="InterPro" id="IPR037359">
    <property type="entry name" value="NST/OST"/>
</dbReference>
<dbReference type="Proteomes" id="UP000199031">
    <property type="component" value="Unassembled WGS sequence"/>
</dbReference>
<feature type="domain" description="Sulfotransferase" evidence="3">
    <location>
        <begin position="9"/>
        <end position="200"/>
    </location>
</feature>
<organism evidence="4 5">
    <name type="scientific">Parafilimonas terrae</name>
    <dbReference type="NCBI Taxonomy" id="1465490"/>
    <lineage>
        <taxon>Bacteria</taxon>
        <taxon>Pseudomonadati</taxon>
        <taxon>Bacteroidota</taxon>
        <taxon>Chitinophagia</taxon>
        <taxon>Chitinophagales</taxon>
        <taxon>Chitinophagaceae</taxon>
        <taxon>Parafilimonas</taxon>
    </lineage>
</organism>
<dbReference type="Pfam" id="PF00685">
    <property type="entry name" value="Sulfotransfer_1"/>
    <property type="match status" value="1"/>
</dbReference>
<sequence length="299" mass="35434">MKLPNFFCGGAPKSGTTTIYDILKQHPQVFLPKLKEPNFFNREDYFKKGIEWYLKTFYNTSEEKKIIGDFTPSYLASEMVPHRILSFIGKDVKFLFILRNPVDRAYSHFLHNKRDEREPYDFETALQEEQDRIIKYKKPDTYFLALKFGYVWQSLYANTILTYRQLFGKERVMVLIFEELFADTPNCIKSILDFLQIDKSINLDFNIASNPSSVARSKMIKKLITHDSVIKKGIKKIIPSVTMRKRIRKFLQKSNNQPKKYKSLEVAIKRNVYNTYFKNDVEKLEVLIEKDLSHWKFDA</sequence>
<reference evidence="4 5" key="1">
    <citation type="submission" date="2016-10" db="EMBL/GenBank/DDBJ databases">
        <authorList>
            <person name="de Groot N.N."/>
        </authorList>
    </citation>
    <scope>NUCLEOTIDE SEQUENCE [LARGE SCALE GENOMIC DNA]</scope>
    <source>
        <strain evidence="4 5">DSM 28286</strain>
    </source>
</reference>
<keyword evidence="5" id="KW-1185">Reference proteome</keyword>
<evidence type="ECO:0000256" key="2">
    <source>
        <dbReference type="ARBA" id="ARBA00023180"/>
    </source>
</evidence>
<accession>A0A1I5Z4J3</accession>
<keyword evidence="2" id="KW-0325">Glycoprotein</keyword>
<evidence type="ECO:0000256" key="1">
    <source>
        <dbReference type="ARBA" id="ARBA00022679"/>
    </source>
</evidence>
<evidence type="ECO:0000313" key="4">
    <source>
        <dbReference type="EMBL" id="SFQ51416.1"/>
    </source>
</evidence>
<proteinExistence type="predicted"/>
<evidence type="ECO:0000259" key="3">
    <source>
        <dbReference type="Pfam" id="PF00685"/>
    </source>
</evidence>
<dbReference type="AlphaFoldDB" id="A0A1I5Z4J3"/>
<dbReference type="GO" id="GO:0008146">
    <property type="term" value="F:sulfotransferase activity"/>
    <property type="evidence" value="ECO:0007669"/>
    <property type="project" value="InterPro"/>
</dbReference>
<dbReference type="PANTHER" id="PTHR10605:SF56">
    <property type="entry name" value="BIFUNCTIONAL HEPARAN SULFATE N-DEACETYLASE_N-SULFOTRANSFERASE"/>
    <property type="match status" value="1"/>
</dbReference>
<dbReference type="InterPro" id="IPR000863">
    <property type="entry name" value="Sulfotransferase_dom"/>
</dbReference>
<dbReference type="InterPro" id="IPR027417">
    <property type="entry name" value="P-loop_NTPase"/>
</dbReference>
<protein>
    <submittedName>
        <fullName evidence="4">Sulfotransferase domain-containing protein</fullName>
    </submittedName>
</protein>
<name>A0A1I5Z4J3_9BACT</name>
<dbReference type="EMBL" id="FOXQ01000016">
    <property type="protein sequence ID" value="SFQ51416.1"/>
    <property type="molecule type" value="Genomic_DNA"/>
</dbReference>
<gene>
    <name evidence="4" type="ORF">SAMN05444277_11677</name>
</gene>
<dbReference type="OrthoDB" id="981508at2"/>
<dbReference type="STRING" id="1465490.SAMN05444277_11677"/>